<sequence>MPATTSTTSTTHAASTIPTAPAQPVPMPSVHVRVLLTWLAVFTALTVVQLAIGPYVAGFPMLLRTLVITGIVVPAVVYALVPNLLKARTAALRRLR</sequence>
<keyword evidence="2" id="KW-0812">Transmembrane</keyword>
<dbReference type="AlphaFoldDB" id="A0AAU2VU50"/>
<name>A0AAU2VU50_9ACTN</name>
<feature type="transmembrane region" description="Helical" evidence="2">
    <location>
        <begin position="62"/>
        <end position="85"/>
    </location>
</feature>
<feature type="transmembrane region" description="Helical" evidence="2">
    <location>
        <begin position="35"/>
        <end position="56"/>
    </location>
</feature>
<reference evidence="3" key="1">
    <citation type="submission" date="2022-10" db="EMBL/GenBank/DDBJ databases">
        <title>The complete genomes of actinobacterial strains from the NBC collection.</title>
        <authorList>
            <person name="Joergensen T.S."/>
            <person name="Alvarez Arevalo M."/>
            <person name="Sterndorff E.B."/>
            <person name="Faurdal D."/>
            <person name="Vuksanovic O."/>
            <person name="Mourched A.-S."/>
            <person name="Charusanti P."/>
            <person name="Shaw S."/>
            <person name="Blin K."/>
            <person name="Weber T."/>
        </authorList>
    </citation>
    <scope>NUCLEOTIDE SEQUENCE</scope>
    <source>
        <strain evidence="3">NBC_00008</strain>
    </source>
</reference>
<keyword evidence="2" id="KW-0472">Membrane</keyword>
<protein>
    <submittedName>
        <fullName evidence="3">Uncharacterized protein</fullName>
    </submittedName>
</protein>
<feature type="region of interest" description="Disordered" evidence="1">
    <location>
        <begin position="1"/>
        <end position="26"/>
    </location>
</feature>
<dbReference type="EMBL" id="CP108313">
    <property type="protein sequence ID" value="WTW70603.1"/>
    <property type="molecule type" value="Genomic_DNA"/>
</dbReference>
<gene>
    <name evidence="3" type="ORF">OG398_21220</name>
</gene>
<evidence type="ECO:0000256" key="2">
    <source>
        <dbReference type="SAM" id="Phobius"/>
    </source>
</evidence>
<feature type="compositionally biased region" description="Low complexity" evidence="1">
    <location>
        <begin position="1"/>
        <end position="20"/>
    </location>
</feature>
<accession>A0AAU2VU50</accession>
<evidence type="ECO:0000313" key="3">
    <source>
        <dbReference type="EMBL" id="WTW70603.1"/>
    </source>
</evidence>
<evidence type="ECO:0000256" key="1">
    <source>
        <dbReference type="SAM" id="MobiDB-lite"/>
    </source>
</evidence>
<organism evidence="3">
    <name type="scientific">Streptomyces sp. NBC_00008</name>
    <dbReference type="NCBI Taxonomy" id="2903610"/>
    <lineage>
        <taxon>Bacteria</taxon>
        <taxon>Bacillati</taxon>
        <taxon>Actinomycetota</taxon>
        <taxon>Actinomycetes</taxon>
        <taxon>Kitasatosporales</taxon>
        <taxon>Streptomycetaceae</taxon>
        <taxon>Streptomyces</taxon>
    </lineage>
</organism>
<proteinExistence type="predicted"/>
<keyword evidence="2" id="KW-1133">Transmembrane helix</keyword>